<keyword evidence="1" id="KW-1133">Transmembrane helix</keyword>
<sequence>MHILIEMTLSSLSLFFLLFFASLLLLFSPHPSILLFLLSINKILK</sequence>
<feature type="transmembrane region" description="Helical" evidence="1">
    <location>
        <begin position="12"/>
        <end position="38"/>
    </location>
</feature>
<evidence type="ECO:0000256" key="1">
    <source>
        <dbReference type="SAM" id="Phobius"/>
    </source>
</evidence>
<accession>A0A7I8JR73</accession>
<keyword evidence="1" id="KW-0812">Transmembrane</keyword>
<dbReference type="EMBL" id="CACRZD030000017">
    <property type="protein sequence ID" value="CAA6672656.1"/>
    <property type="molecule type" value="Genomic_DNA"/>
</dbReference>
<protein>
    <submittedName>
        <fullName evidence="2">Uncharacterized protein</fullName>
    </submittedName>
</protein>
<dbReference type="Proteomes" id="UP001189122">
    <property type="component" value="Unassembled WGS sequence"/>
</dbReference>
<keyword evidence="1" id="KW-0472">Membrane</keyword>
<dbReference type="AlphaFoldDB" id="A0A7I8JR73"/>
<evidence type="ECO:0000313" key="2">
    <source>
        <dbReference type="EMBL" id="CAA2633582.1"/>
    </source>
</evidence>
<name>A0A7I8JR73_SPIIN</name>
<evidence type="ECO:0000313" key="3">
    <source>
        <dbReference type="Proteomes" id="UP001189122"/>
    </source>
</evidence>
<gene>
    <name evidence="2" type="ORF">SI7747_17019072</name>
</gene>
<proteinExistence type="predicted"/>
<keyword evidence="3" id="KW-1185">Reference proteome</keyword>
<reference evidence="2 3" key="1">
    <citation type="submission" date="2019-12" db="EMBL/GenBank/DDBJ databases">
        <authorList>
            <person name="Scholz U."/>
            <person name="Mascher M."/>
            <person name="Fiebig A."/>
        </authorList>
    </citation>
    <scope>NUCLEOTIDE SEQUENCE</scope>
</reference>
<dbReference type="EMBL" id="LR743604">
    <property type="protein sequence ID" value="CAA2633582.1"/>
    <property type="molecule type" value="Genomic_DNA"/>
</dbReference>
<organism evidence="2">
    <name type="scientific">Spirodela intermedia</name>
    <name type="common">Intermediate duckweed</name>
    <dbReference type="NCBI Taxonomy" id="51605"/>
    <lineage>
        <taxon>Eukaryota</taxon>
        <taxon>Viridiplantae</taxon>
        <taxon>Streptophyta</taxon>
        <taxon>Embryophyta</taxon>
        <taxon>Tracheophyta</taxon>
        <taxon>Spermatophyta</taxon>
        <taxon>Magnoliopsida</taxon>
        <taxon>Liliopsida</taxon>
        <taxon>Araceae</taxon>
        <taxon>Lemnoideae</taxon>
        <taxon>Spirodela</taxon>
    </lineage>
</organism>